<dbReference type="SUPFAM" id="SSF54427">
    <property type="entry name" value="NTF2-like"/>
    <property type="match status" value="2"/>
</dbReference>
<dbReference type="eggNOG" id="COG3631">
    <property type="taxonomic scope" value="Bacteria"/>
</dbReference>
<dbReference type="RefSeq" id="WP_013223585.1">
    <property type="nucleotide sequence ID" value="NC_014318.1"/>
</dbReference>
<evidence type="ECO:0000259" key="1">
    <source>
        <dbReference type="Pfam" id="PF12680"/>
    </source>
</evidence>
<dbReference type="GO" id="GO:0016853">
    <property type="term" value="F:isomerase activity"/>
    <property type="evidence" value="ECO:0007669"/>
    <property type="project" value="UniProtKB-KW"/>
</dbReference>
<dbReference type="KEGG" id="amd:AMED_1689"/>
<dbReference type="PATRIC" id="fig|749927.5.peg.1738"/>
<dbReference type="InterPro" id="IPR032710">
    <property type="entry name" value="NTF2-like_dom_sf"/>
</dbReference>
<dbReference type="HOGENOM" id="CLU_948781_0_0_11"/>
<sequence length="293" mass="32044">MTTPCDVFSALSDGISEGRFSELSALYAEDTVVEHPQAVPRPTRLHGRAAVHERFTSALAGALRLKRKNVVVHETTDPEVIVAEYDYDAESAETGRTISTANIQVLRVRDGLIVHSRDYHDYLRLAVIRDGVDQLVQAYEQAPPRELSPIGPRTSSDPNSRRGVFERLVHGVCDKAGPHLAELYAEPTHVTHPFQPGSAVVRTREELRAHFGQAAAMGVDFEIADLVTYEGTDPEILIAEFAYQGSYGGHPVRIANIFAMRISGGLVVESRDYGDHLGIAGDLGRIPELAAKV</sequence>
<dbReference type="Proteomes" id="UP000000328">
    <property type="component" value="Chromosome"/>
</dbReference>
<protein>
    <submittedName>
        <fullName evidence="2">Ketosteroid isomerase-related protein</fullName>
    </submittedName>
</protein>
<organism evidence="2 3">
    <name type="scientific">Amycolatopsis mediterranei (strain U-32)</name>
    <dbReference type="NCBI Taxonomy" id="749927"/>
    <lineage>
        <taxon>Bacteria</taxon>
        <taxon>Bacillati</taxon>
        <taxon>Actinomycetota</taxon>
        <taxon>Actinomycetes</taxon>
        <taxon>Pseudonocardiales</taxon>
        <taxon>Pseudonocardiaceae</taxon>
        <taxon>Amycolatopsis</taxon>
    </lineage>
</organism>
<dbReference type="Gene3D" id="3.10.450.50">
    <property type="match status" value="2"/>
</dbReference>
<dbReference type="InterPro" id="IPR037401">
    <property type="entry name" value="SnoaL-like"/>
</dbReference>
<accession>A0A0H3CZI3</accession>
<dbReference type="OrthoDB" id="3681559at2"/>
<reference evidence="2 3" key="1">
    <citation type="journal article" date="2010" name="Cell Res.">
        <title>Complete genome sequence of the rifamycin SV-producing Amycolatopsis mediterranei U32 revealed its genetic characteristics in phylogeny and metabolism.</title>
        <authorList>
            <person name="Zhao W."/>
            <person name="Zhong Y."/>
            <person name="Yuan H."/>
            <person name="Wang J."/>
            <person name="Zheng H."/>
            <person name="Wang Y."/>
            <person name="Cen X."/>
            <person name="Xu F."/>
            <person name="Bai J."/>
            <person name="Han X."/>
            <person name="Lu G."/>
            <person name="Zhu Y."/>
            <person name="Shao Z."/>
            <person name="Yan H."/>
            <person name="Li C."/>
            <person name="Peng N."/>
            <person name="Zhang Z."/>
            <person name="Zhang Y."/>
            <person name="Lin W."/>
            <person name="Fan Y."/>
            <person name="Qin Z."/>
            <person name="Hu Y."/>
            <person name="Zhu B."/>
            <person name="Wang S."/>
            <person name="Ding X."/>
            <person name="Zhao G.P."/>
        </authorList>
    </citation>
    <scope>NUCLEOTIDE SEQUENCE [LARGE SCALE GENOMIC DNA]</scope>
    <source>
        <strain evidence="3">U-32</strain>
    </source>
</reference>
<evidence type="ECO:0000313" key="2">
    <source>
        <dbReference type="EMBL" id="ADJ43500.1"/>
    </source>
</evidence>
<name>A0A0H3CZI3_AMYMU</name>
<keyword evidence="2" id="KW-0413">Isomerase</keyword>
<feature type="domain" description="SnoaL-like" evidence="1">
    <location>
        <begin position="11"/>
        <end position="115"/>
    </location>
</feature>
<evidence type="ECO:0000313" key="3">
    <source>
        <dbReference type="Proteomes" id="UP000000328"/>
    </source>
</evidence>
<dbReference type="GeneID" id="92869478"/>
<proteinExistence type="predicted"/>
<dbReference type="CDD" id="cd00531">
    <property type="entry name" value="NTF2_like"/>
    <property type="match status" value="1"/>
</dbReference>
<dbReference type="AlphaFoldDB" id="A0A0H3CZI3"/>
<gene>
    <name evidence="2" type="ordered locus">AMED_1689</name>
</gene>
<dbReference type="EMBL" id="CP002000">
    <property type="protein sequence ID" value="ADJ43500.1"/>
    <property type="molecule type" value="Genomic_DNA"/>
</dbReference>
<dbReference type="Pfam" id="PF12680">
    <property type="entry name" value="SnoaL_2"/>
    <property type="match status" value="1"/>
</dbReference>